<reference evidence="3" key="1">
    <citation type="submission" date="2022-11" db="UniProtKB">
        <authorList>
            <consortium name="WormBaseParasite"/>
        </authorList>
    </citation>
    <scope>IDENTIFICATION</scope>
</reference>
<dbReference type="WBParaSite" id="nRc.2.0.1.t18688-RA">
    <property type="protein sequence ID" value="nRc.2.0.1.t18688-RA"/>
    <property type="gene ID" value="nRc.2.0.1.g18688"/>
</dbReference>
<dbReference type="AlphaFoldDB" id="A0A915IXX7"/>
<sequence>MTGHYEAKKKVASQHQQGSMKQLKPDKFQSCRGCKKAHPSINGQQVILCTTLDPWPQQLSAVDAMCQKHSKTLDLVLAQMPAKVSIMSLNHGQTGEKCL</sequence>
<evidence type="ECO:0000313" key="2">
    <source>
        <dbReference type="Proteomes" id="UP000887565"/>
    </source>
</evidence>
<dbReference type="Proteomes" id="UP000887565">
    <property type="component" value="Unplaced"/>
</dbReference>
<keyword evidence="2" id="KW-1185">Reference proteome</keyword>
<name>A0A915IXX7_ROMCU</name>
<evidence type="ECO:0000313" key="3">
    <source>
        <dbReference type="WBParaSite" id="nRc.2.0.1.t18688-RA"/>
    </source>
</evidence>
<evidence type="ECO:0000256" key="1">
    <source>
        <dbReference type="SAM" id="MobiDB-lite"/>
    </source>
</evidence>
<organism evidence="2 3">
    <name type="scientific">Romanomermis culicivorax</name>
    <name type="common">Nematode worm</name>
    <dbReference type="NCBI Taxonomy" id="13658"/>
    <lineage>
        <taxon>Eukaryota</taxon>
        <taxon>Metazoa</taxon>
        <taxon>Ecdysozoa</taxon>
        <taxon>Nematoda</taxon>
        <taxon>Enoplea</taxon>
        <taxon>Dorylaimia</taxon>
        <taxon>Mermithida</taxon>
        <taxon>Mermithoidea</taxon>
        <taxon>Mermithidae</taxon>
        <taxon>Romanomermis</taxon>
    </lineage>
</organism>
<feature type="region of interest" description="Disordered" evidence="1">
    <location>
        <begin position="1"/>
        <end position="23"/>
    </location>
</feature>
<accession>A0A915IXX7</accession>
<proteinExistence type="predicted"/>
<protein>
    <submittedName>
        <fullName evidence="3">Uncharacterized protein</fullName>
    </submittedName>
</protein>